<evidence type="ECO:0000256" key="9">
    <source>
        <dbReference type="ARBA" id="ARBA00023157"/>
    </source>
</evidence>
<keyword evidence="8 13" id="KW-0378">Hydrolase</keyword>
<keyword evidence="7" id="KW-0732">Signal</keyword>
<dbReference type="InterPro" id="IPR013785">
    <property type="entry name" value="Aldolase_TIM"/>
</dbReference>
<dbReference type="InterPro" id="IPR013780">
    <property type="entry name" value="Glyco_hydro_b"/>
</dbReference>
<sequence>MGWNNWNAFGCAVSESLLLETAQKLVDSGLRDLGYNYVLLDDCWSDGRDENNMLRADEHKFPQGMGYVADQIHELGLLFGMYSSAGEMTCARYAGSLDYESYDAKAFASWGVDYLKYDNCYHLGRFGTPQISFDRYNVMWKALNATGRPILYSLCNWGEDYPHTWGMSIANSWRISGDIYDSFSRPDDLCSCNSPSDPHCVAPGTHCSVINIINKVTPYVDRGQPGGWNDLDMLEVGNGGMTDDEYVAHFSMWAALKSPLLLGNDIRELTAKSLTILNNPAIIAISQDPLGRSAFRVRRDTVDIPKDRYGVGEIQIWSGHLWGGDQLVIFLNAGGKEMEVTATLEDIFVGDGPEGSASQVHEAWDVYDLWANRMEESIGAELLNAGSETYEKVFNDANWYNSTALPYKEGLILQDKRLMGKKIEVVEADGTLKATVKKHAVRVFRLKSTGSHKFTRYSTQRDEFSDITRYDVAIAGTVVVNVKFLGQVFLATTVLAAGSNAPVAIVGINGTVPYLGLSTEIPRPPLVKTPSLPPQSLCVELVNLYFDYVHDQFHSLFHRPTFEQDLLKGKVPPVVLYALMALSARFSTNPVFATIDPRDRTSGYMKESERLLDLRDVSLTTIQACVLLGAICISEGNGYGECVYYSTACRMAMLLDLANRPISDGIEQEVNLRVWWSLWMIDTWTSDAMRLPKVLSKTDGIPLPMSETIYHSAHAGDKYESLVQKSSSESQCSLIAEMIKLNGILHQINKYNNKKVTAQNKGIPIEDEVDNLSRKLDEWEASIPEHMLDKPENLSYWASQGLGRIFTAVHFGHYHFGQLICYQFLHEDCHSSTPDRAHFYATKCKNYAARLCQLTYASHSTPGCDILYNMVGHVLVISSTVQIHTLLFSEDESQIQISRSRLEKNYELLTNLRQYWPTLDLCFARLRAFHNACLQSMDTSFRLDQWMLTFLSHFSTPVDDKCAEQWTIDEIETRL</sequence>
<evidence type="ECO:0000313" key="16">
    <source>
        <dbReference type="EMBL" id="RFU24052.1"/>
    </source>
</evidence>
<feature type="domain" description="Xylanolytic transcriptional activator regulatory" evidence="14">
    <location>
        <begin position="543"/>
        <end position="780"/>
    </location>
</feature>
<keyword evidence="10" id="KW-0325">Glycoprotein</keyword>
<dbReference type="EC" id="3.2.1.22" evidence="5 13"/>
<dbReference type="Gene3D" id="3.20.20.70">
    <property type="entry name" value="Aldolase class I"/>
    <property type="match status" value="1"/>
</dbReference>
<evidence type="ECO:0000259" key="15">
    <source>
        <dbReference type="Pfam" id="PF17801"/>
    </source>
</evidence>
<comment type="function">
    <text evidence="2">Hydrolyzes a variety of simple alpha-D-galactoside as well as more complex molecules such as oligosaccharides and polysaccharides.</text>
</comment>
<dbReference type="Gene3D" id="2.60.40.1180">
    <property type="entry name" value="Golgi alpha-mannosidase II"/>
    <property type="match status" value="1"/>
</dbReference>
<evidence type="ECO:0000256" key="7">
    <source>
        <dbReference type="ARBA" id="ARBA00022729"/>
    </source>
</evidence>
<evidence type="ECO:0000313" key="17">
    <source>
        <dbReference type="Proteomes" id="UP000258309"/>
    </source>
</evidence>
<reference evidence="16 17" key="1">
    <citation type="submission" date="2018-05" db="EMBL/GenBank/DDBJ databases">
        <title>Draft genome sequence of Scytalidium lignicola DSM 105466, a ubiquitous saprotrophic fungus.</title>
        <authorList>
            <person name="Buettner E."/>
            <person name="Gebauer A.M."/>
            <person name="Hofrichter M."/>
            <person name="Liers C."/>
            <person name="Kellner H."/>
        </authorList>
    </citation>
    <scope>NUCLEOTIDE SEQUENCE [LARGE SCALE GENOMIC DNA]</scope>
    <source>
        <strain evidence="16 17">DSM 105466</strain>
    </source>
</reference>
<evidence type="ECO:0000259" key="14">
    <source>
        <dbReference type="Pfam" id="PF04082"/>
    </source>
</evidence>
<dbReference type="InterPro" id="IPR000111">
    <property type="entry name" value="Glyco_hydro_27/36_CS"/>
</dbReference>
<feature type="non-terminal residue" evidence="16">
    <location>
        <position position="1"/>
    </location>
</feature>
<keyword evidence="9 13" id="KW-1015">Disulfide bond</keyword>
<accession>A0A3E2GSI0</accession>
<evidence type="ECO:0000256" key="2">
    <source>
        <dbReference type="ARBA" id="ARBA00003969"/>
    </source>
</evidence>
<gene>
    <name evidence="16" type="ORF">B7463_g12290</name>
</gene>
<dbReference type="GO" id="GO:0004557">
    <property type="term" value="F:alpha-galactosidase activity"/>
    <property type="evidence" value="ECO:0007669"/>
    <property type="project" value="UniProtKB-EC"/>
</dbReference>
<comment type="catalytic activity">
    <reaction evidence="1 13">
        <text>Hydrolysis of terminal, non-reducing alpha-D-galactose residues in alpha-D-galactosides, including galactose oligosaccharides, galactomannans and galactolipids.</text>
        <dbReference type="EC" id="3.2.1.22"/>
    </reaction>
</comment>
<dbReference type="SUPFAM" id="SSF51011">
    <property type="entry name" value="Glycosyl hydrolase domain"/>
    <property type="match status" value="1"/>
</dbReference>
<keyword evidence="6" id="KW-0964">Secreted</keyword>
<evidence type="ECO:0000256" key="6">
    <source>
        <dbReference type="ARBA" id="ARBA00022525"/>
    </source>
</evidence>
<dbReference type="GO" id="GO:0006351">
    <property type="term" value="P:DNA-templated transcription"/>
    <property type="evidence" value="ECO:0007669"/>
    <property type="project" value="InterPro"/>
</dbReference>
<dbReference type="OrthoDB" id="5795902at2759"/>
<keyword evidence="11" id="KW-0539">Nucleus</keyword>
<keyword evidence="17" id="KW-1185">Reference proteome</keyword>
<dbReference type="Proteomes" id="UP000258309">
    <property type="component" value="Unassembled WGS sequence"/>
</dbReference>
<evidence type="ECO:0000256" key="10">
    <source>
        <dbReference type="ARBA" id="ARBA00023180"/>
    </source>
</evidence>
<dbReference type="GO" id="GO:0008270">
    <property type="term" value="F:zinc ion binding"/>
    <property type="evidence" value="ECO:0007669"/>
    <property type="project" value="InterPro"/>
</dbReference>
<evidence type="ECO:0000256" key="1">
    <source>
        <dbReference type="ARBA" id="ARBA00001255"/>
    </source>
</evidence>
<proteinExistence type="inferred from homology"/>
<dbReference type="CDD" id="cd14792">
    <property type="entry name" value="GH27"/>
    <property type="match status" value="1"/>
</dbReference>
<protein>
    <recommendedName>
        <fullName evidence="5 13">Alpha-galactosidase</fullName>
        <ecNumber evidence="5 13">3.2.1.22</ecNumber>
    </recommendedName>
    <alternativeName>
        <fullName evidence="13">Melibiase</fullName>
    </alternativeName>
</protein>
<evidence type="ECO:0000256" key="8">
    <source>
        <dbReference type="ARBA" id="ARBA00022801"/>
    </source>
</evidence>
<dbReference type="PANTHER" id="PTHR11452:SF75">
    <property type="entry name" value="ALPHA-GALACTOSIDASE MEL1"/>
    <property type="match status" value="1"/>
</dbReference>
<comment type="caution">
    <text evidence="16">The sequence shown here is derived from an EMBL/GenBank/DDBJ whole genome shotgun (WGS) entry which is preliminary data.</text>
</comment>
<dbReference type="Pfam" id="PF16499">
    <property type="entry name" value="Melibiase_2"/>
    <property type="match status" value="1"/>
</dbReference>
<evidence type="ECO:0000256" key="4">
    <source>
        <dbReference type="ARBA" id="ARBA00009743"/>
    </source>
</evidence>
<evidence type="ECO:0000256" key="12">
    <source>
        <dbReference type="ARBA" id="ARBA00023295"/>
    </source>
</evidence>
<dbReference type="InterPro" id="IPR002241">
    <property type="entry name" value="Glyco_hydro_27"/>
</dbReference>
<dbReference type="GO" id="GO:0005995">
    <property type="term" value="P:melibiose catabolic process"/>
    <property type="evidence" value="ECO:0007669"/>
    <property type="project" value="UniProtKB-ARBA"/>
</dbReference>
<evidence type="ECO:0000256" key="11">
    <source>
        <dbReference type="ARBA" id="ARBA00023242"/>
    </source>
</evidence>
<dbReference type="InterPro" id="IPR006215">
    <property type="entry name" value="Glyco_hydro_melibiase"/>
</dbReference>
<dbReference type="InterPro" id="IPR041233">
    <property type="entry name" value="Melibiase_C"/>
</dbReference>
<keyword evidence="12 13" id="KW-0326">Glycosidase</keyword>
<dbReference type="InterPro" id="IPR007219">
    <property type="entry name" value="XnlR_reg_dom"/>
</dbReference>
<comment type="similarity">
    <text evidence="4 13">Belongs to the glycosyl hydrolase 27 family.</text>
</comment>
<dbReference type="InterPro" id="IPR017853">
    <property type="entry name" value="GH"/>
</dbReference>
<dbReference type="PRINTS" id="PR00740">
    <property type="entry name" value="GLHYDRLASE27"/>
</dbReference>
<dbReference type="STRING" id="5539.A0A3E2GSI0"/>
<name>A0A3E2GSI0_SCYLI</name>
<dbReference type="GO" id="GO:0003677">
    <property type="term" value="F:DNA binding"/>
    <property type="evidence" value="ECO:0007669"/>
    <property type="project" value="InterPro"/>
</dbReference>
<dbReference type="PROSITE" id="PS00512">
    <property type="entry name" value="ALPHA_GALACTOSIDASE"/>
    <property type="match status" value="1"/>
</dbReference>
<feature type="non-terminal residue" evidence="16">
    <location>
        <position position="975"/>
    </location>
</feature>
<evidence type="ECO:0000256" key="3">
    <source>
        <dbReference type="ARBA" id="ARBA00004613"/>
    </source>
</evidence>
<evidence type="ECO:0000256" key="13">
    <source>
        <dbReference type="RuleBase" id="RU361168"/>
    </source>
</evidence>
<comment type="subcellular location">
    <subcellularLocation>
        <location evidence="3">Secreted</location>
    </subcellularLocation>
</comment>
<dbReference type="EMBL" id="NCSJ02000523">
    <property type="protein sequence ID" value="RFU24052.1"/>
    <property type="molecule type" value="Genomic_DNA"/>
</dbReference>
<dbReference type="Pfam" id="PF17801">
    <property type="entry name" value="Melibiase_C"/>
    <property type="match status" value="1"/>
</dbReference>
<dbReference type="CDD" id="cd12148">
    <property type="entry name" value="fungal_TF_MHR"/>
    <property type="match status" value="1"/>
</dbReference>
<dbReference type="PANTHER" id="PTHR11452">
    <property type="entry name" value="ALPHA-GALACTOSIDASE/ALPHA-N-ACETYLGALACTOSAMINIDASE"/>
    <property type="match status" value="1"/>
</dbReference>
<evidence type="ECO:0000256" key="5">
    <source>
        <dbReference type="ARBA" id="ARBA00012755"/>
    </source>
</evidence>
<dbReference type="Pfam" id="PF04082">
    <property type="entry name" value="Fungal_trans"/>
    <property type="match status" value="1"/>
</dbReference>
<dbReference type="PRINTS" id="PR00748">
    <property type="entry name" value="MELIBIASE"/>
</dbReference>
<dbReference type="SUPFAM" id="SSF51445">
    <property type="entry name" value="(Trans)glycosidases"/>
    <property type="match status" value="1"/>
</dbReference>
<organism evidence="16 17">
    <name type="scientific">Scytalidium lignicola</name>
    <name type="common">Hyphomycete</name>
    <dbReference type="NCBI Taxonomy" id="5539"/>
    <lineage>
        <taxon>Eukaryota</taxon>
        <taxon>Fungi</taxon>
        <taxon>Dikarya</taxon>
        <taxon>Ascomycota</taxon>
        <taxon>Pezizomycotina</taxon>
        <taxon>Leotiomycetes</taxon>
        <taxon>Leotiomycetes incertae sedis</taxon>
        <taxon>Scytalidium</taxon>
    </lineage>
</organism>
<dbReference type="GO" id="GO:0005576">
    <property type="term" value="C:extracellular region"/>
    <property type="evidence" value="ECO:0007669"/>
    <property type="project" value="UniProtKB-SubCell"/>
</dbReference>
<dbReference type="AlphaFoldDB" id="A0A3E2GSI0"/>
<feature type="domain" description="Alpha galactosidase C-terminal" evidence="15">
    <location>
        <begin position="312"/>
        <end position="375"/>
    </location>
</feature>
<dbReference type="FunFam" id="3.20.20.70:FF:000202">
    <property type="entry name" value="Alpha-galactosidase"/>
    <property type="match status" value="1"/>
</dbReference>